<dbReference type="EMBL" id="JABZGT010000224">
    <property type="protein sequence ID" value="MBF4809383.1"/>
    <property type="molecule type" value="Genomic_DNA"/>
</dbReference>
<reference evidence="7" key="1">
    <citation type="submission" date="2020-04" db="EMBL/GenBank/DDBJ databases">
        <title>Deep metagenomics examines the oral microbiome during advanced dental caries in children, revealing novel taxa and co-occurrences with host molecules.</title>
        <authorList>
            <person name="Baker J.L."/>
            <person name="Morton J.T."/>
            <person name="Dinis M."/>
            <person name="Alvarez R."/>
            <person name="Tran N.C."/>
            <person name="Knight R."/>
            <person name="Edlund A."/>
        </authorList>
    </citation>
    <scope>NUCLEOTIDE SEQUENCE</scope>
    <source>
        <strain evidence="7">JCVI_22A_bin.2</strain>
    </source>
</reference>
<keyword evidence="2" id="KW-0964">Secreted</keyword>
<evidence type="ECO:0000256" key="3">
    <source>
        <dbReference type="ARBA" id="ARBA00022729"/>
    </source>
</evidence>
<evidence type="ECO:0000256" key="4">
    <source>
        <dbReference type="ARBA" id="ARBA00023088"/>
    </source>
</evidence>
<organism evidence="7 8">
    <name type="scientific">Lancefieldella parvula</name>
    <dbReference type="NCBI Taxonomy" id="1382"/>
    <lineage>
        <taxon>Bacteria</taxon>
        <taxon>Bacillati</taxon>
        <taxon>Actinomycetota</taxon>
        <taxon>Coriobacteriia</taxon>
        <taxon>Coriobacteriales</taxon>
        <taxon>Atopobiaceae</taxon>
        <taxon>Lancefieldella</taxon>
    </lineage>
</organism>
<name>A0A930W3Y7_9ACTN</name>
<dbReference type="Proteomes" id="UP000772566">
    <property type="component" value="Unassembled WGS sequence"/>
</dbReference>
<accession>A0A930W3Y7</accession>
<sequence length="47" mass="4933">NSSQKKHKSHKKRVLPNTSDASVVLSSVSMIAAAGAMAAGTLLRKRV</sequence>
<keyword evidence="4" id="KW-0572">Peptidoglycan-anchor</keyword>
<evidence type="ECO:0000313" key="8">
    <source>
        <dbReference type="Proteomes" id="UP000772566"/>
    </source>
</evidence>
<comment type="caution">
    <text evidence="7">The sequence shown here is derived from an EMBL/GenBank/DDBJ whole genome shotgun (WGS) entry which is preliminary data.</text>
</comment>
<feature type="domain" description="Gram-positive cocci surface proteins LPxTG" evidence="6">
    <location>
        <begin position="8"/>
        <end position="46"/>
    </location>
</feature>
<protein>
    <submittedName>
        <fullName evidence="7">LPXTG cell wall anchor domain-containing protein</fullName>
    </submittedName>
</protein>
<feature type="transmembrane region" description="Helical" evidence="5">
    <location>
        <begin position="21"/>
        <end position="43"/>
    </location>
</feature>
<feature type="non-terminal residue" evidence="7">
    <location>
        <position position="1"/>
    </location>
</feature>
<evidence type="ECO:0000256" key="5">
    <source>
        <dbReference type="SAM" id="Phobius"/>
    </source>
</evidence>
<gene>
    <name evidence="7" type="ORF">HXK23_04090</name>
</gene>
<keyword evidence="3" id="KW-0732">Signal</keyword>
<keyword evidence="1" id="KW-0134">Cell wall</keyword>
<dbReference type="NCBIfam" id="TIGR01167">
    <property type="entry name" value="LPXTG_anchor"/>
    <property type="match status" value="1"/>
</dbReference>
<keyword evidence="5" id="KW-1133">Transmembrane helix</keyword>
<proteinExistence type="predicted"/>
<evidence type="ECO:0000256" key="1">
    <source>
        <dbReference type="ARBA" id="ARBA00022512"/>
    </source>
</evidence>
<dbReference type="Pfam" id="PF00746">
    <property type="entry name" value="Gram_pos_anchor"/>
    <property type="match status" value="1"/>
</dbReference>
<keyword evidence="5" id="KW-0472">Membrane</keyword>
<dbReference type="InterPro" id="IPR019931">
    <property type="entry name" value="LPXTG_anchor"/>
</dbReference>
<evidence type="ECO:0000313" key="7">
    <source>
        <dbReference type="EMBL" id="MBF4809383.1"/>
    </source>
</evidence>
<evidence type="ECO:0000259" key="6">
    <source>
        <dbReference type="Pfam" id="PF00746"/>
    </source>
</evidence>
<evidence type="ECO:0000256" key="2">
    <source>
        <dbReference type="ARBA" id="ARBA00022525"/>
    </source>
</evidence>
<keyword evidence="5" id="KW-0812">Transmembrane</keyword>
<dbReference type="AlphaFoldDB" id="A0A930W3Y7"/>